<evidence type="ECO:0000259" key="1">
    <source>
        <dbReference type="Pfam" id="PF13304"/>
    </source>
</evidence>
<keyword evidence="3" id="KW-1185">Reference proteome</keyword>
<dbReference type="PANTHER" id="PTHR43581">
    <property type="entry name" value="ATP/GTP PHOSPHATASE"/>
    <property type="match status" value="1"/>
</dbReference>
<comment type="caution">
    <text evidence="2">The sequence shown here is derived from an EMBL/GenBank/DDBJ whole genome shotgun (WGS) entry which is preliminary data.</text>
</comment>
<protein>
    <recommendedName>
        <fullName evidence="1">ATPase AAA-type core domain-containing protein</fullName>
    </recommendedName>
</protein>
<proteinExistence type="predicted"/>
<evidence type="ECO:0000313" key="2">
    <source>
        <dbReference type="EMBL" id="GGB76859.1"/>
    </source>
</evidence>
<dbReference type="Gene3D" id="3.40.50.300">
    <property type="entry name" value="P-loop containing nucleotide triphosphate hydrolases"/>
    <property type="match status" value="2"/>
</dbReference>
<dbReference type="Pfam" id="PF13304">
    <property type="entry name" value="AAA_21"/>
    <property type="match status" value="1"/>
</dbReference>
<dbReference type="PANTHER" id="PTHR43581:SF4">
    <property type="entry name" value="ATP_GTP PHOSPHATASE"/>
    <property type="match status" value="1"/>
</dbReference>
<dbReference type="RefSeq" id="WP_188741166.1">
    <property type="nucleotide sequence ID" value="NZ_BMII01000066.1"/>
</dbReference>
<dbReference type="InterPro" id="IPR051396">
    <property type="entry name" value="Bact_Antivir_Def_Nuclease"/>
</dbReference>
<dbReference type="InterPro" id="IPR003959">
    <property type="entry name" value="ATPase_AAA_core"/>
</dbReference>
<reference evidence="3" key="1">
    <citation type="journal article" date="2019" name="Int. J. Syst. Evol. Microbiol.">
        <title>The Global Catalogue of Microorganisms (GCM) 10K type strain sequencing project: providing services to taxonomists for standard genome sequencing and annotation.</title>
        <authorList>
            <consortium name="The Broad Institute Genomics Platform"/>
            <consortium name="The Broad Institute Genome Sequencing Center for Infectious Disease"/>
            <person name="Wu L."/>
            <person name="Ma J."/>
        </authorList>
    </citation>
    <scope>NUCLEOTIDE SEQUENCE [LARGE SCALE GENOMIC DNA]</scope>
    <source>
        <strain evidence="3">CGMCC 1.15339</strain>
    </source>
</reference>
<feature type="domain" description="ATPase AAA-type core" evidence="1">
    <location>
        <begin position="373"/>
        <end position="492"/>
    </location>
</feature>
<name>A0ABQ1JWP5_9GAMM</name>
<dbReference type="SUPFAM" id="SSF52540">
    <property type="entry name" value="P-loop containing nucleoside triphosphate hydrolases"/>
    <property type="match status" value="1"/>
</dbReference>
<dbReference type="Proteomes" id="UP000617555">
    <property type="component" value="Unassembled WGS sequence"/>
</dbReference>
<evidence type="ECO:0000313" key="3">
    <source>
        <dbReference type="Proteomes" id="UP000617555"/>
    </source>
</evidence>
<organism evidence="2 3">
    <name type="scientific">Shewanella inventionis</name>
    <dbReference type="NCBI Taxonomy" id="1738770"/>
    <lineage>
        <taxon>Bacteria</taxon>
        <taxon>Pseudomonadati</taxon>
        <taxon>Pseudomonadota</taxon>
        <taxon>Gammaproteobacteria</taxon>
        <taxon>Alteromonadales</taxon>
        <taxon>Shewanellaceae</taxon>
        <taxon>Shewanella</taxon>
    </lineage>
</organism>
<gene>
    <name evidence="2" type="ORF">GCM10011607_41370</name>
</gene>
<dbReference type="EMBL" id="BMII01000066">
    <property type="protein sequence ID" value="GGB76859.1"/>
    <property type="molecule type" value="Genomic_DNA"/>
</dbReference>
<dbReference type="InterPro" id="IPR027417">
    <property type="entry name" value="P-loop_NTPase"/>
</dbReference>
<sequence length="579" mass="66484">MRLLSLSLRGRYKGLEDQQFDFSESTGQAIALVGLNGSGKSQLLELIAECFAFLERVQRPDFKVKTPLDFGFALEYQLHDSNSSFGGITWGGSLAQFSDVINPKYYIEVDATSKTPQVFACFDDERSLIPLDDLPLPRVVGYSSGLNENLQCSFLKNANQLYEGLTTRASRRKQLSSIEKEHRYSNNEQSQMRYQQGVEALNERFLRRYPHLFSQDVTEFGTGVDRVTYVNPLSLMETSLRSSTHVFLDYDSAQLAIASLAISNRQHLLQALEGTTFNEPVLMELEYDLKNWVVEEDLANDIKKFIDDALPYNVKGIGPRTSFDEYEEFNLDYLRGKIELDFQEAQVTQFLAQSNFDSSLRMFERLYRIQQLGLKTLDRKVRSELKNDNYFGPVKKPLKSKLPLAVKLLQLADQNGRVVSYDDLSDGEAQLLQVLAILTLYKDEQTLFLFDEPETHLNPAWRTHFYRFLQQALGADNENAQVFVATHSPFMISSLHQQSVFMFERNQDNTISYRLPSEETYGASFDVLIKQFFGLESLISHTVVEEIRRRINEDREGVVEWLETLGKSPEKSYLIKRLG</sequence>
<accession>A0ABQ1JWP5</accession>